<feature type="domain" description="Thioredoxin" evidence="2">
    <location>
        <begin position="29"/>
        <end position="174"/>
    </location>
</feature>
<dbReference type="PROSITE" id="PS51257">
    <property type="entry name" value="PROKAR_LIPOPROTEIN"/>
    <property type="match status" value="1"/>
</dbReference>
<dbReference type="Pfam" id="PF00578">
    <property type="entry name" value="AhpC-TSA"/>
    <property type="match status" value="1"/>
</dbReference>
<dbReference type="GO" id="GO:0016209">
    <property type="term" value="F:antioxidant activity"/>
    <property type="evidence" value="ECO:0007669"/>
    <property type="project" value="InterPro"/>
</dbReference>
<evidence type="ECO:0000256" key="1">
    <source>
        <dbReference type="ARBA" id="ARBA00023284"/>
    </source>
</evidence>
<proteinExistence type="predicted"/>
<name>A0A562YH92_9FLAO</name>
<dbReference type="InterPro" id="IPR050553">
    <property type="entry name" value="Thioredoxin_ResA/DsbE_sf"/>
</dbReference>
<keyword evidence="4" id="KW-1185">Reference proteome</keyword>
<sequence length="174" mass="20465">MKLSTIRIVFLVGMLLVFGCLNKKKAQLIDVAEQKTQLEIYDFDGLEPILKKEDNTVYVINFWATWCAPCVKELPYFEDLYASYKHKNVEVILVSLDFPHQYESKLKPFIKEHDLKSKIVVLDDVDSNSWIPRVNKDWSGSIPATIIYNKNKRQFYEQSFTYNELEEALKKFLN</sequence>
<dbReference type="InterPro" id="IPR013766">
    <property type="entry name" value="Thioredoxin_domain"/>
</dbReference>
<dbReference type="EMBL" id="SMZJ02000001">
    <property type="protein sequence ID" value="TWO34324.1"/>
    <property type="molecule type" value="Genomic_DNA"/>
</dbReference>
<evidence type="ECO:0000259" key="2">
    <source>
        <dbReference type="PROSITE" id="PS51352"/>
    </source>
</evidence>
<reference evidence="3 4" key="1">
    <citation type="submission" date="2019-03" db="EMBL/GenBank/DDBJ databases">
        <authorList>
            <person name="Zhong Y.L."/>
        </authorList>
    </citation>
    <scope>NUCLEOTIDE SEQUENCE [LARGE SCALE GENOMIC DNA]</scope>
    <source>
        <strain evidence="3 4">W255</strain>
    </source>
</reference>
<dbReference type="PROSITE" id="PS51352">
    <property type="entry name" value="THIOREDOXIN_2"/>
    <property type="match status" value="1"/>
</dbReference>
<dbReference type="InterPro" id="IPR000866">
    <property type="entry name" value="AhpC/TSA"/>
</dbReference>
<dbReference type="PANTHER" id="PTHR42852">
    <property type="entry name" value="THIOL:DISULFIDE INTERCHANGE PROTEIN DSBE"/>
    <property type="match status" value="1"/>
</dbReference>
<evidence type="ECO:0000313" key="3">
    <source>
        <dbReference type="EMBL" id="TWO34324.1"/>
    </source>
</evidence>
<comment type="caution">
    <text evidence="3">The sequence shown here is derived from an EMBL/GenBank/DDBJ whole genome shotgun (WGS) entry which is preliminary data.</text>
</comment>
<dbReference type="OrthoDB" id="9815205at2"/>
<dbReference type="Proteomes" id="UP000295814">
    <property type="component" value="Unassembled WGS sequence"/>
</dbReference>
<dbReference type="InterPro" id="IPR036249">
    <property type="entry name" value="Thioredoxin-like_sf"/>
</dbReference>
<protein>
    <submittedName>
        <fullName evidence="3">TlpA family protein disulfide reductase</fullName>
    </submittedName>
</protein>
<gene>
    <name evidence="3" type="ORF">E1J38_000285</name>
</gene>
<dbReference type="GO" id="GO:0016491">
    <property type="term" value="F:oxidoreductase activity"/>
    <property type="evidence" value="ECO:0007669"/>
    <property type="project" value="InterPro"/>
</dbReference>
<dbReference type="RefSeq" id="WP_133355042.1">
    <property type="nucleotide sequence ID" value="NZ_SMZJ02000001.1"/>
</dbReference>
<dbReference type="PANTHER" id="PTHR42852:SF17">
    <property type="entry name" value="THIOREDOXIN-LIKE PROTEIN HI_1115"/>
    <property type="match status" value="1"/>
</dbReference>
<reference evidence="3 4" key="2">
    <citation type="submission" date="2019-07" db="EMBL/GenBank/DDBJ databases">
        <title>Seonamhaeicola sp. W255 draft genome.</title>
        <authorList>
            <person name="Zhang X.-Y."/>
            <person name="Zhang R."/>
            <person name="Zhong Y.-L."/>
            <person name="Du Z.-J."/>
        </authorList>
    </citation>
    <scope>NUCLEOTIDE SEQUENCE [LARGE SCALE GENOMIC DNA]</scope>
    <source>
        <strain evidence="3 4">W255</strain>
    </source>
</reference>
<dbReference type="PROSITE" id="PS00194">
    <property type="entry name" value="THIOREDOXIN_1"/>
    <property type="match status" value="1"/>
</dbReference>
<evidence type="ECO:0000313" key="4">
    <source>
        <dbReference type="Proteomes" id="UP000295814"/>
    </source>
</evidence>
<dbReference type="SUPFAM" id="SSF52833">
    <property type="entry name" value="Thioredoxin-like"/>
    <property type="match status" value="1"/>
</dbReference>
<dbReference type="CDD" id="cd02966">
    <property type="entry name" value="TlpA_like_family"/>
    <property type="match status" value="1"/>
</dbReference>
<accession>A0A562YH92</accession>
<organism evidence="3 4">
    <name type="scientific">Seonamhaeicola sediminis</name>
    <dbReference type="NCBI Taxonomy" id="2528206"/>
    <lineage>
        <taxon>Bacteria</taxon>
        <taxon>Pseudomonadati</taxon>
        <taxon>Bacteroidota</taxon>
        <taxon>Flavobacteriia</taxon>
        <taxon>Flavobacteriales</taxon>
        <taxon>Flavobacteriaceae</taxon>
    </lineage>
</organism>
<dbReference type="InterPro" id="IPR017937">
    <property type="entry name" value="Thioredoxin_CS"/>
</dbReference>
<dbReference type="AlphaFoldDB" id="A0A562YH92"/>
<keyword evidence="1" id="KW-0676">Redox-active center</keyword>
<dbReference type="Gene3D" id="3.40.30.10">
    <property type="entry name" value="Glutaredoxin"/>
    <property type="match status" value="1"/>
</dbReference>